<protein>
    <submittedName>
        <fullName evidence="1">Uncharacterized protein</fullName>
    </submittedName>
</protein>
<name>A0A941J5L6_9BACI</name>
<dbReference type="AlphaFoldDB" id="A0A941J5L6"/>
<evidence type="ECO:0000313" key="1">
    <source>
        <dbReference type="EMBL" id="MBR8645137.1"/>
    </source>
</evidence>
<comment type="caution">
    <text evidence="1">The sequence shown here is derived from an EMBL/GenBank/DDBJ whole genome shotgun (WGS) entry which is preliminary data.</text>
</comment>
<gene>
    <name evidence="1" type="ORF">KEH51_15720</name>
</gene>
<dbReference type="EMBL" id="JAGTPW010000027">
    <property type="protein sequence ID" value="MBR8645137.1"/>
    <property type="molecule type" value="Genomic_DNA"/>
</dbReference>
<proteinExistence type="predicted"/>
<organism evidence="1 2">
    <name type="scientific">Peribacillus frigoritolerans</name>
    <dbReference type="NCBI Taxonomy" id="450367"/>
    <lineage>
        <taxon>Bacteria</taxon>
        <taxon>Bacillati</taxon>
        <taxon>Bacillota</taxon>
        <taxon>Bacilli</taxon>
        <taxon>Bacillales</taxon>
        <taxon>Bacillaceae</taxon>
        <taxon>Peribacillus</taxon>
    </lineage>
</organism>
<evidence type="ECO:0000313" key="2">
    <source>
        <dbReference type="Proteomes" id="UP000680045"/>
    </source>
</evidence>
<reference evidence="1" key="1">
    <citation type="submission" date="2021-04" db="EMBL/GenBank/DDBJ databases">
        <title>Whole genome sequencing of Enterococci isolates from hospitalized patients.</title>
        <authorList>
            <person name="Ogoti B.M."/>
            <person name="Onyambu F.G."/>
        </authorList>
    </citation>
    <scope>NUCLEOTIDE SEQUENCE</scope>
    <source>
        <strain evidence="1">242</strain>
    </source>
</reference>
<sequence>MIKIGENTGKTWGSDEFSLLINDMEVPNESGFIYKFPDGDFYAQINDWKYLKLVFNSTFIEAMSEIPTIYANLQVEFTDLIDGINIKKFKKLE</sequence>
<accession>A0A941J5L6</accession>
<dbReference type="Proteomes" id="UP000680045">
    <property type="component" value="Unassembled WGS sequence"/>
</dbReference>